<organism evidence="6 7">
    <name type="scientific">Brevibacillus brevis</name>
    <name type="common">Bacillus brevis</name>
    <dbReference type="NCBI Taxonomy" id="1393"/>
    <lineage>
        <taxon>Bacteria</taxon>
        <taxon>Bacillati</taxon>
        <taxon>Bacillota</taxon>
        <taxon>Bacilli</taxon>
        <taxon>Bacillales</taxon>
        <taxon>Paenibacillaceae</taxon>
        <taxon>Brevibacillus</taxon>
    </lineage>
</organism>
<evidence type="ECO:0000256" key="1">
    <source>
        <dbReference type="ARBA" id="ARBA00005417"/>
    </source>
</evidence>
<evidence type="ECO:0000313" key="6">
    <source>
        <dbReference type="EMBL" id="WNC17661.1"/>
    </source>
</evidence>
<sequence length="321" mass="35969">MRQPLVEIKNLKKYFPVRKGIFKRTVGHVKAVDGLDFSIFQGETLGLVGESGCGKSTTGRTILQLLAPTEGEVLYEGKNLTQMKANELRKLRRDLQMVFQDPYASLDPRLTVGELIAEPLQIHQLYSGKEKDRRVDELLHVVGLNSYHAKRYAHEFSGGQRQRIGIARALALSPKLIVADEPVSALDVSIQSQVINLLQDLQEQYQLTYLFIAHDLSVVKHISDRVGVMYLGRIVELADKQDLYDSPLHPYTKALLSAVPVPNPLVKKERIVLQGDVPSPANPPSGCTFHPRCSACMDICRTEKPAFQKVDGRYVACHLYK</sequence>
<dbReference type="Pfam" id="PF00005">
    <property type="entry name" value="ABC_tran"/>
    <property type="match status" value="1"/>
</dbReference>
<dbReference type="SMART" id="SM00382">
    <property type="entry name" value="AAA"/>
    <property type="match status" value="1"/>
</dbReference>
<evidence type="ECO:0000256" key="2">
    <source>
        <dbReference type="ARBA" id="ARBA00022448"/>
    </source>
</evidence>
<dbReference type="Pfam" id="PF08352">
    <property type="entry name" value="oligo_HPY"/>
    <property type="match status" value="1"/>
</dbReference>
<keyword evidence="2" id="KW-0813">Transport</keyword>
<feature type="domain" description="ABC transporter" evidence="5">
    <location>
        <begin position="6"/>
        <end position="256"/>
    </location>
</feature>
<gene>
    <name evidence="6" type="ORF">RGB73_07625</name>
</gene>
<keyword evidence="7" id="KW-1185">Reference proteome</keyword>
<dbReference type="PROSITE" id="PS00211">
    <property type="entry name" value="ABC_TRANSPORTER_1"/>
    <property type="match status" value="1"/>
</dbReference>
<dbReference type="PANTHER" id="PTHR43776:SF7">
    <property type="entry name" value="D,D-DIPEPTIDE TRANSPORT ATP-BINDING PROTEIN DDPF-RELATED"/>
    <property type="match status" value="1"/>
</dbReference>
<dbReference type="Proteomes" id="UP001256827">
    <property type="component" value="Chromosome"/>
</dbReference>
<dbReference type="InterPro" id="IPR017871">
    <property type="entry name" value="ABC_transporter-like_CS"/>
</dbReference>
<dbReference type="InterPro" id="IPR003439">
    <property type="entry name" value="ABC_transporter-like_ATP-bd"/>
</dbReference>
<proteinExistence type="inferred from homology"/>
<dbReference type="Gene3D" id="3.40.50.300">
    <property type="entry name" value="P-loop containing nucleotide triphosphate hydrolases"/>
    <property type="match status" value="1"/>
</dbReference>
<protein>
    <submittedName>
        <fullName evidence="6">Dipeptide ABC transporter ATP-binding protein</fullName>
    </submittedName>
</protein>
<dbReference type="InterPro" id="IPR027417">
    <property type="entry name" value="P-loop_NTPase"/>
</dbReference>
<evidence type="ECO:0000259" key="5">
    <source>
        <dbReference type="PROSITE" id="PS50893"/>
    </source>
</evidence>
<dbReference type="RefSeq" id="WP_310774184.1">
    <property type="nucleotide sequence ID" value="NZ_CP134050.1"/>
</dbReference>
<dbReference type="InterPro" id="IPR013563">
    <property type="entry name" value="Oligopep_ABC_C"/>
</dbReference>
<keyword evidence="3" id="KW-0547">Nucleotide-binding</keyword>
<keyword evidence="4 6" id="KW-0067">ATP-binding</keyword>
<reference evidence="6 7" key="1">
    <citation type="submission" date="2023-09" db="EMBL/GenBank/DDBJ databases">
        <title>Complete Genome and Methylome dissection of Bacillus brevis NEB573 original source of BbsI restriction endonuclease.</title>
        <authorList>
            <person name="Fomenkov A."/>
            <person name="Roberts R.D."/>
        </authorList>
    </citation>
    <scope>NUCLEOTIDE SEQUENCE [LARGE SCALE GENOMIC DNA]</scope>
    <source>
        <strain evidence="6 7">NEB573</strain>
    </source>
</reference>
<comment type="similarity">
    <text evidence="1">Belongs to the ABC transporter superfamily.</text>
</comment>
<dbReference type="SUPFAM" id="SSF52540">
    <property type="entry name" value="P-loop containing nucleoside triphosphate hydrolases"/>
    <property type="match status" value="1"/>
</dbReference>
<name>A0ABY9TE41_BREBE</name>
<dbReference type="InterPro" id="IPR003593">
    <property type="entry name" value="AAA+_ATPase"/>
</dbReference>
<dbReference type="GO" id="GO:0005524">
    <property type="term" value="F:ATP binding"/>
    <property type="evidence" value="ECO:0007669"/>
    <property type="project" value="UniProtKB-KW"/>
</dbReference>
<dbReference type="CDD" id="cd03257">
    <property type="entry name" value="ABC_NikE_OppD_transporters"/>
    <property type="match status" value="1"/>
</dbReference>
<dbReference type="NCBIfam" id="NF008453">
    <property type="entry name" value="PRK11308.1"/>
    <property type="match status" value="1"/>
</dbReference>
<dbReference type="EMBL" id="CP134050">
    <property type="protein sequence ID" value="WNC17661.1"/>
    <property type="molecule type" value="Genomic_DNA"/>
</dbReference>
<accession>A0ABY9TE41</accession>
<evidence type="ECO:0000256" key="3">
    <source>
        <dbReference type="ARBA" id="ARBA00022741"/>
    </source>
</evidence>
<dbReference type="PANTHER" id="PTHR43776">
    <property type="entry name" value="TRANSPORT ATP-BINDING PROTEIN"/>
    <property type="match status" value="1"/>
</dbReference>
<evidence type="ECO:0000313" key="7">
    <source>
        <dbReference type="Proteomes" id="UP001256827"/>
    </source>
</evidence>
<dbReference type="NCBIfam" id="TIGR01727">
    <property type="entry name" value="oligo_HPY"/>
    <property type="match status" value="1"/>
</dbReference>
<dbReference type="InterPro" id="IPR050319">
    <property type="entry name" value="ABC_transp_ATP-bind"/>
</dbReference>
<evidence type="ECO:0000256" key="4">
    <source>
        <dbReference type="ARBA" id="ARBA00022840"/>
    </source>
</evidence>
<dbReference type="PROSITE" id="PS50893">
    <property type="entry name" value="ABC_TRANSPORTER_2"/>
    <property type="match status" value="1"/>
</dbReference>